<evidence type="ECO:0000313" key="3">
    <source>
        <dbReference type="Proteomes" id="UP000823388"/>
    </source>
</evidence>
<feature type="region of interest" description="Disordered" evidence="1">
    <location>
        <begin position="1"/>
        <end position="20"/>
    </location>
</feature>
<keyword evidence="3" id="KW-1185">Reference proteome</keyword>
<reference evidence="2" key="1">
    <citation type="submission" date="2020-05" db="EMBL/GenBank/DDBJ databases">
        <title>WGS assembly of Panicum virgatum.</title>
        <authorList>
            <person name="Lovell J.T."/>
            <person name="Jenkins J."/>
            <person name="Shu S."/>
            <person name="Juenger T.E."/>
            <person name="Schmutz J."/>
        </authorList>
    </citation>
    <scope>NUCLEOTIDE SEQUENCE</scope>
    <source>
        <strain evidence="2">AP13</strain>
    </source>
</reference>
<dbReference type="EMBL" id="CM029048">
    <property type="protein sequence ID" value="KAG2576674.1"/>
    <property type="molecule type" value="Genomic_DNA"/>
</dbReference>
<accession>A0A8T0QU83</accession>
<gene>
    <name evidence="2" type="ORF">PVAP13_6NG054760</name>
</gene>
<sequence length="133" mass="14136">MTIDGGGAEPARAGQGRRMRGRRGVGAAAAAAGSAACACAEEGRDPIHLFAWCFSTAMPNLNRSTRVWKLKSHLTSEGVLRVSEIQIKSGLWIGCMRFGAYIHAVLILYKSGGEGLWVESGDSPVYGSTDYSD</sequence>
<protein>
    <submittedName>
        <fullName evidence="2">Uncharacterized protein</fullName>
    </submittedName>
</protein>
<name>A0A8T0QU83_PANVG</name>
<dbReference type="Proteomes" id="UP000823388">
    <property type="component" value="Chromosome 6N"/>
</dbReference>
<organism evidence="2 3">
    <name type="scientific">Panicum virgatum</name>
    <name type="common">Blackwell switchgrass</name>
    <dbReference type="NCBI Taxonomy" id="38727"/>
    <lineage>
        <taxon>Eukaryota</taxon>
        <taxon>Viridiplantae</taxon>
        <taxon>Streptophyta</taxon>
        <taxon>Embryophyta</taxon>
        <taxon>Tracheophyta</taxon>
        <taxon>Spermatophyta</taxon>
        <taxon>Magnoliopsida</taxon>
        <taxon>Liliopsida</taxon>
        <taxon>Poales</taxon>
        <taxon>Poaceae</taxon>
        <taxon>PACMAD clade</taxon>
        <taxon>Panicoideae</taxon>
        <taxon>Panicodae</taxon>
        <taxon>Paniceae</taxon>
        <taxon>Panicinae</taxon>
        <taxon>Panicum</taxon>
        <taxon>Panicum sect. Hiantes</taxon>
    </lineage>
</organism>
<proteinExistence type="predicted"/>
<dbReference type="AlphaFoldDB" id="A0A8T0QU83"/>
<comment type="caution">
    <text evidence="2">The sequence shown here is derived from an EMBL/GenBank/DDBJ whole genome shotgun (WGS) entry which is preliminary data.</text>
</comment>
<evidence type="ECO:0000256" key="1">
    <source>
        <dbReference type="SAM" id="MobiDB-lite"/>
    </source>
</evidence>
<evidence type="ECO:0000313" key="2">
    <source>
        <dbReference type="EMBL" id="KAG2576674.1"/>
    </source>
</evidence>